<dbReference type="Proteomes" id="UP001580346">
    <property type="component" value="Unassembled WGS sequence"/>
</dbReference>
<keyword evidence="1" id="KW-0472">Membrane</keyword>
<feature type="transmembrane region" description="Helical" evidence="1">
    <location>
        <begin position="6"/>
        <end position="27"/>
    </location>
</feature>
<organism evidence="2 3">
    <name type="scientific">Paenibacillus enshidis</name>
    <dbReference type="NCBI Taxonomy" id="1458439"/>
    <lineage>
        <taxon>Bacteria</taxon>
        <taxon>Bacillati</taxon>
        <taxon>Bacillota</taxon>
        <taxon>Bacilli</taxon>
        <taxon>Bacillales</taxon>
        <taxon>Paenibacillaceae</taxon>
        <taxon>Paenibacillus</taxon>
    </lineage>
</organism>
<keyword evidence="1" id="KW-0812">Transmembrane</keyword>
<reference evidence="2 3" key="1">
    <citation type="submission" date="2024-09" db="EMBL/GenBank/DDBJ databases">
        <title>Paenibacillus zeirhizospherea sp. nov., isolated from surface of the maize (Zea mays) roots in a horticulture field, Hungary.</title>
        <authorList>
            <person name="Marton D."/>
            <person name="Farkas M."/>
            <person name="Bedics A."/>
            <person name="Toth E."/>
            <person name="Tancsics A."/>
            <person name="Boka K."/>
            <person name="Maroti G."/>
            <person name="Kriszt B."/>
            <person name="Cserhati M."/>
        </authorList>
    </citation>
    <scope>NUCLEOTIDE SEQUENCE [LARGE SCALE GENOMIC DNA]</scope>
    <source>
        <strain evidence="2 3">KCTC 33519</strain>
    </source>
</reference>
<sequence length="144" mass="16133">MSSFKIMIITYLAIFLVLLSVDLGIYVKANESVKRTLDKAIDSGIILATDINDYSNGGIKLEQGELYDGVRSIFRDNLKLDSNLSNTVYKDGKLEVRMEYRSDGAPRVVAKFTCNVVMVSGRFIGLESRPMSVTKITPYNSEYK</sequence>
<evidence type="ECO:0008006" key="4">
    <source>
        <dbReference type="Google" id="ProtNLM"/>
    </source>
</evidence>
<comment type="caution">
    <text evidence="2">The sequence shown here is derived from an EMBL/GenBank/DDBJ whole genome shotgun (WGS) entry which is preliminary data.</text>
</comment>
<keyword evidence="3" id="KW-1185">Reference proteome</keyword>
<proteinExistence type="predicted"/>
<dbReference type="RefSeq" id="WP_375356294.1">
    <property type="nucleotide sequence ID" value="NZ_JBHHMI010000013.1"/>
</dbReference>
<name>A0ABV5AVA6_9BACL</name>
<evidence type="ECO:0000313" key="2">
    <source>
        <dbReference type="EMBL" id="MFB5268146.1"/>
    </source>
</evidence>
<accession>A0ABV5AVA6</accession>
<evidence type="ECO:0000313" key="3">
    <source>
        <dbReference type="Proteomes" id="UP001580346"/>
    </source>
</evidence>
<keyword evidence="1" id="KW-1133">Transmembrane helix</keyword>
<gene>
    <name evidence="2" type="ORF">ACE41H_15365</name>
</gene>
<dbReference type="EMBL" id="JBHHMI010000013">
    <property type="protein sequence ID" value="MFB5268146.1"/>
    <property type="molecule type" value="Genomic_DNA"/>
</dbReference>
<protein>
    <recommendedName>
        <fullName evidence="4">DUF4320 family protein</fullName>
    </recommendedName>
</protein>
<evidence type="ECO:0000256" key="1">
    <source>
        <dbReference type="SAM" id="Phobius"/>
    </source>
</evidence>